<accession>A0A7V2F4A0</accession>
<comment type="caution">
    <text evidence="6">The sequence shown here is derived from an EMBL/GenBank/DDBJ whole genome shotgun (WGS) entry which is preliminary data.</text>
</comment>
<feature type="non-terminal residue" evidence="6">
    <location>
        <position position="88"/>
    </location>
</feature>
<evidence type="ECO:0000256" key="3">
    <source>
        <dbReference type="ARBA" id="ARBA00022989"/>
    </source>
</evidence>
<sequence>MEDKPYGPRHRFGLFLGPILFAVVALSLDGCLETQACRVAAVAVLMATWWICESIPLAATALVPLVAFPLMKIVPAREAAASYASPEI</sequence>
<gene>
    <name evidence="6" type="ORF">ENO08_04475</name>
</gene>
<dbReference type="GO" id="GO:0005886">
    <property type="term" value="C:plasma membrane"/>
    <property type="evidence" value="ECO:0007669"/>
    <property type="project" value="TreeGrafter"/>
</dbReference>
<keyword evidence="3 5" id="KW-1133">Transmembrane helix</keyword>
<dbReference type="PANTHER" id="PTHR10283:SF82">
    <property type="entry name" value="SOLUTE CARRIER FAMILY 13 MEMBER 2"/>
    <property type="match status" value="1"/>
</dbReference>
<comment type="subcellular location">
    <subcellularLocation>
        <location evidence="1">Membrane</location>
        <topology evidence="1">Multi-pass membrane protein</topology>
    </subcellularLocation>
</comment>
<reference evidence="6" key="1">
    <citation type="journal article" date="2020" name="mSystems">
        <title>Genome- and Community-Level Interaction Insights into Carbon Utilization and Element Cycling Functions of Hydrothermarchaeota in Hydrothermal Sediment.</title>
        <authorList>
            <person name="Zhou Z."/>
            <person name="Liu Y."/>
            <person name="Xu W."/>
            <person name="Pan J."/>
            <person name="Luo Z.H."/>
            <person name="Li M."/>
        </authorList>
    </citation>
    <scope>NUCLEOTIDE SEQUENCE [LARGE SCALE GENOMIC DNA]</scope>
    <source>
        <strain evidence="6">SpSt-1233</strain>
    </source>
</reference>
<dbReference type="PANTHER" id="PTHR10283">
    <property type="entry name" value="SOLUTE CARRIER FAMILY 13 MEMBER"/>
    <property type="match status" value="1"/>
</dbReference>
<evidence type="ECO:0000313" key="6">
    <source>
        <dbReference type="EMBL" id="HER43696.1"/>
    </source>
</evidence>
<dbReference type="EMBL" id="DSEC01000315">
    <property type="protein sequence ID" value="HER43696.1"/>
    <property type="molecule type" value="Genomic_DNA"/>
</dbReference>
<evidence type="ECO:0000256" key="1">
    <source>
        <dbReference type="ARBA" id="ARBA00004141"/>
    </source>
</evidence>
<name>A0A7V2F4A0_UNCEI</name>
<feature type="transmembrane region" description="Helical" evidence="5">
    <location>
        <begin position="40"/>
        <end position="68"/>
    </location>
</feature>
<dbReference type="Proteomes" id="UP000886069">
    <property type="component" value="Unassembled WGS sequence"/>
</dbReference>
<evidence type="ECO:0000256" key="5">
    <source>
        <dbReference type="SAM" id="Phobius"/>
    </source>
</evidence>
<evidence type="ECO:0000256" key="4">
    <source>
        <dbReference type="ARBA" id="ARBA00023136"/>
    </source>
</evidence>
<keyword evidence="4 5" id="KW-0472">Membrane</keyword>
<dbReference type="GO" id="GO:0022857">
    <property type="term" value="F:transmembrane transporter activity"/>
    <property type="evidence" value="ECO:0007669"/>
    <property type="project" value="TreeGrafter"/>
</dbReference>
<feature type="transmembrane region" description="Helical" evidence="5">
    <location>
        <begin position="12"/>
        <end position="28"/>
    </location>
</feature>
<protein>
    <submittedName>
        <fullName evidence="6">SLC13/DASS family transporter</fullName>
    </submittedName>
</protein>
<dbReference type="AlphaFoldDB" id="A0A7V2F4A0"/>
<organism evidence="6">
    <name type="scientific">Eiseniibacteriota bacterium</name>
    <dbReference type="NCBI Taxonomy" id="2212470"/>
    <lineage>
        <taxon>Bacteria</taxon>
        <taxon>Candidatus Eiseniibacteriota</taxon>
    </lineage>
</organism>
<proteinExistence type="predicted"/>
<evidence type="ECO:0000256" key="2">
    <source>
        <dbReference type="ARBA" id="ARBA00022692"/>
    </source>
</evidence>
<keyword evidence="2 5" id="KW-0812">Transmembrane</keyword>